<gene>
    <name evidence="4" type="ORF">FRUB_07387</name>
</gene>
<reference evidence="5" key="1">
    <citation type="submission" date="2017-06" db="EMBL/GenBank/DDBJ databases">
        <title>Genome analysis of Fimbriiglobus ruber SP5, the first member of the order Planctomycetales with confirmed chitinolytic capability.</title>
        <authorList>
            <person name="Ravin N.V."/>
            <person name="Rakitin A.L."/>
            <person name="Ivanova A.A."/>
            <person name="Beletsky A.V."/>
            <person name="Kulichevskaya I.S."/>
            <person name="Mardanov A.V."/>
            <person name="Dedysh S.N."/>
        </authorList>
    </citation>
    <scope>NUCLEOTIDE SEQUENCE [LARGE SCALE GENOMIC DNA]</scope>
    <source>
        <strain evidence="5">SP5</strain>
    </source>
</reference>
<dbReference type="GO" id="GO:0016491">
    <property type="term" value="F:oxidoreductase activity"/>
    <property type="evidence" value="ECO:0007669"/>
    <property type="project" value="UniProtKB-KW"/>
</dbReference>
<dbReference type="EMBL" id="NIDE01000014">
    <property type="protein sequence ID" value="OWK38267.1"/>
    <property type="molecule type" value="Genomic_DNA"/>
</dbReference>
<dbReference type="Gene3D" id="3.20.20.70">
    <property type="entry name" value="Aldolase class I"/>
    <property type="match status" value="1"/>
</dbReference>
<proteinExistence type="predicted"/>
<dbReference type="RefSeq" id="WP_088258099.1">
    <property type="nucleotide sequence ID" value="NZ_NIDE01000014.1"/>
</dbReference>
<dbReference type="OrthoDB" id="9772736at2"/>
<dbReference type="GO" id="GO:0010181">
    <property type="term" value="F:FMN binding"/>
    <property type="evidence" value="ECO:0007669"/>
    <property type="project" value="InterPro"/>
</dbReference>
<keyword evidence="5" id="KW-1185">Reference proteome</keyword>
<dbReference type="InterPro" id="IPR001155">
    <property type="entry name" value="OxRdtase_FMN_N"/>
</dbReference>
<protein>
    <submittedName>
        <fullName evidence="4">NADH:flavin oxidoreductase</fullName>
    </submittedName>
</protein>
<accession>A0A225DPZ2</accession>
<dbReference type="InterPro" id="IPR013785">
    <property type="entry name" value="Aldolase_TIM"/>
</dbReference>
<evidence type="ECO:0000259" key="3">
    <source>
        <dbReference type="Pfam" id="PF00724"/>
    </source>
</evidence>
<dbReference type="PANTHER" id="PTHR43656">
    <property type="entry name" value="BINDING OXIDOREDUCTASE, PUTATIVE (AFU_ORTHOLOGUE AFUA_2G08260)-RELATED"/>
    <property type="match status" value="1"/>
</dbReference>
<evidence type="ECO:0000256" key="2">
    <source>
        <dbReference type="ARBA" id="ARBA00023002"/>
    </source>
</evidence>
<keyword evidence="1" id="KW-0285">Flavoprotein</keyword>
<evidence type="ECO:0000313" key="5">
    <source>
        <dbReference type="Proteomes" id="UP000214646"/>
    </source>
</evidence>
<sequence>MARFFKYKSVADLAAENARLGIDLRFSDDFSPLAAPATVGPQTVGNRWCIHPMEGCDGEPDGSPGELTFRRYQRFGGGGAKVVWGEACAVTDDGRANPRQLWLMDKNKPAYARLVAECRAAHRAENGDDADLLFGLQLTHSGRYSYRRPVIAALDPLLDPRTVADKSTGATVGSDYPLVTDDELKRFVDDYARTAKLAAEVGFDFVDVKQCHRYLLNELLGARSRPGLYGGDYENRTRLAREIFQAIRAAAPGLILATRLNGYDGIPFHKEPDGAGAPDAHTGAAVNGWGLSAADPLVPDLAEPIRWVGDMQRLGVRLVNIALGNPYAQPHFGRPFEYPPPDGYESPEHPLVGVDRHFRIAAAIQAAYPDLPIVGTGYSYLQEFLPHAGAANVRDGRVTFVGVGRGALAQPDWVRQLRAHGRLDRTRVCRTFSYCTALMRAKNHPFGQYPTGCPPFDKEAYGAVWKEVRGE</sequence>
<dbReference type="PANTHER" id="PTHR43656:SF2">
    <property type="entry name" value="BINDING OXIDOREDUCTASE, PUTATIVE (AFU_ORTHOLOGUE AFUA_2G08260)-RELATED"/>
    <property type="match status" value="1"/>
</dbReference>
<evidence type="ECO:0000256" key="1">
    <source>
        <dbReference type="ARBA" id="ARBA00022630"/>
    </source>
</evidence>
<dbReference type="InterPro" id="IPR051799">
    <property type="entry name" value="NADH_flavin_oxidoreductase"/>
</dbReference>
<evidence type="ECO:0000313" key="4">
    <source>
        <dbReference type="EMBL" id="OWK38267.1"/>
    </source>
</evidence>
<name>A0A225DPZ2_9BACT</name>
<dbReference type="Pfam" id="PF00724">
    <property type="entry name" value="Oxidored_FMN"/>
    <property type="match status" value="1"/>
</dbReference>
<keyword evidence="2" id="KW-0560">Oxidoreductase</keyword>
<dbReference type="SUPFAM" id="SSF51395">
    <property type="entry name" value="FMN-linked oxidoreductases"/>
    <property type="match status" value="1"/>
</dbReference>
<organism evidence="4 5">
    <name type="scientific">Fimbriiglobus ruber</name>
    <dbReference type="NCBI Taxonomy" id="1908690"/>
    <lineage>
        <taxon>Bacteria</taxon>
        <taxon>Pseudomonadati</taxon>
        <taxon>Planctomycetota</taxon>
        <taxon>Planctomycetia</taxon>
        <taxon>Gemmatales</taxon>
        <taxon>Gemmataceae</taxon>
        <taxon>Fimbriiglobus</taxon>
    </lineage>
</organism>
<dbReference type="Proteomes" id="UP000214646">
    <property type="component" value="Unassembled WGS sequence"/>
</dbReference>
<dbReference type="AlphaFoldDB" id="A0A225DPZ2"/>
<comment type="caution">
    <text evidence="4">The sequence shown here is derived from an EMBL/GenBank/DDBJ whole genome shotgun (WGS) entry which is preliminary data.</text>
</comment>
<feature type="domain" description="NADH:flavin oxidoreductase/NADH oxidase N-terminal" evidence="3">
    <location>
        <begin position="34"/>
        <end position="264"/>
    </location>
</feature>